<dbReference type="GO" id="GO:0030170">
    <property type="term" value="F:pyridoxal phosphate binding"/>
    <property type="evidence" value="ECO:0007669"/>
    <property type="project" value="InterPro"/>
</dbReference>
<dbReference type="UniPathway" id="UPA00251">
    <property type="reaction ID" value="UER00317"/>
</dbReference>
<dbReference type="PANTHER" id="PTHR43713">
    <property type="entry name" value="GLUTAMATE-1-SEMIALDEHYDE 2,1-AMINOMUTASE"/>
    <property type="match status" value="1"/>
</dbReference>
<dbReference type="EC" id="5.4.3.8" evidence="9"/>
<evidence type="ECO:0000256" key="6">
    <source>
        <dbReference type="ARBA" id="ARBA00022898"/>
    </source>
</evidence>
<dbReference type="Gene3D" id="3.90.1150.10">
    <property type="entry name" value="Aspartate Aminotransferase, domain 1"/>
    <property type="match status" value="1"/>
</dbReference>
<dbReference type="NCBIfam" id="TIGR00713">
    <property type="entry name" value="hemL"/>
    <property type="match status" value="1"/>
</dbReference>
<dbReference type="InterPro" id="IPR049704">
    <property type="entry name" value="Aminotrans_3_PPA_site"/>
</dbReference>
<feature type="modified residue" description="N6-(pyridoxal phosphate)lysine" evidence="9">
    <location>
        <position position="275"/>
    </location>
</feature>
<comment type="similarity">
    <text evidence="4 9">Belongs to the class-III pyridoxal-phosphate-dependent aminotransferase family. HemL subfamily.</text>
</comment>
<evidence type="ECO:0000256" key="7">
    <source>
        <dbReference type="ARBA" id="ARBA00023235"/>
    </source>
</evidence>
<dbReference type="AlphaFoldDB" id="A0A7Y0L1D7"/>
<dbReference type="InterPro" id="IPR005814">
    <property type="entry name" value="Aminotrans_3"/>
</dbReference>
<proteinExistence type="inferred from homology"/>
<comment type="pathway">
    <text evidence="3">Porphyrin-containing compound metabolism; protoporphyrin-IX biosynthesis; 5-aminolevulinate from L-glutamyl-tRNA(Glu): step 2/2.</text>
</comment>
<evidence type="ECO:0000313" key="10">
    <source>
        <dbReference type="EMBL" id="NMP21507.1"/>
    </source>
</evidence>
<evidence type="ECO:0000256" key="2">
    <source>
        <dbReference type="ARBA" id="ARBA00001933"/>
    </source>
</evidence>
<evidence type="ECO:0000256" key="8">
    <source>
        <dbReference type="ARBA" id="ARBA00023244"/>
    </source>
</evidence>
<comment type="subunit">
    <text evidence="9">Homodimer.</text>
</comment>
<protein>
    <recommendedName>
        <fullName evidence="9">Glutamate-1-semialdehyde 2,1-aminomutase</fullName>
        <shortName evidence="9">GSA</shortName>
        <ecNumber evidence="9">5.4.3.8</ecNumber>
    </recommendedName>
    <alternativeName>
        <fullName evidence="9">Glutamate-1-semialdehyde aminotransferase</fullName>
        <shortName evidence="9">GSA-AT</shortName>
    </alternativeName>
</protein>
<keyword evidence="6 9" id="KW-0663">Pyridoxal phosphate</keyword>
<dbReference type="GO" id="GO:0042286">
    <property type="term" value="F:glutamate-1-semialdehyde 2,1-aminomutase activity"/>
    <property type="evidence" value="ECO:0007669"/>
    <property type="project" value="UniProtKB-UniRule"/>
</dbReference>
<dbReference type="PROSITE" id="PS00600">
    <property type="entry name" value="AA_TRANSFER_CLASS_3"/>
    <property type="match status" value="1"/>
</dbReference>
<dbReference type="EMBL" id="JABBVZ010000008">
    <property type="protein sequence ID" value="NMP21507.1"/>
    <property type="molecule type" value="Genomic_DNA"/>
</dbReference>
<dbReference type="CDD" id="cd00610">
    <property type="entry name" value="OAT_like"/>
    <property type="match status" value="1"/>
</dbReference>
<dbReference type="InterPro" id="IPR015421">
    <property type="entry name" value="PyrdxlP-dep_Trfase_major"/>
</dbReference>
<dbReference type="GO" id="GO:0006782">
    <property type="term" value="P:protoporphyrinogen IX biosynthetic process"/>
    <property type="evidence" value="ECO:0007669"/>
    <property type="project" value="UniProtKB-UniRule"/>
</dbReference>
<accession>A0A7Y0L1D7</accession>
<sequence length="438" mass="46727">MRERSSVVERDGSYTWFERAKSVIAGGVNSPARSFRAVGGDPPVVMDRGEGAWLIDVDGNRYIDYLAAFGPLILGHSHPQVVEAVRQAMAEGPLLGTPHPSEIRLAEELVRAVQGLEQVRLTTTGTEAVMSAVRLARAFTGRTKVIKFEGAYHGHSDAMLVKAGSGASTIGTADSLGVPQGVTQDVVSLPYNDIERLEEVLSRIGDQVACVLTEPIVGNMGIVNPAPGYLQKMADLTHKAGALLIFDEVITAFRFHYGSAGALLGVIPDLYAMGKIIGGGLPAGAYGGRRDIMDYVAPLGGMFQAGTLAGNPLSSVAGLATLQVLREENPYPRMDRLANDLATALLHLAARHGLVASVNRAGSGFTLFFGTETVQNYTQAQQADAGQFAAFHRLMLNEGVYLAPSRYEAWFVSAQHGPDEIERTVQAADRAMAHIMQG</sequence>
<dbReference type="Proteomes" id="UP000533476">
    <property type="component" value="Unassembled WGS sequence"/>
</dbReference>
<name>A0A7Y0L1D7_9FIRM</name>
<dbReference type="InterPro" id="IPR015422">
    <property type="entry name" value="PyrdxlP-dep_Trfase_small"/>
</dbReference>
<evidence type="ECO:0000256" key="5">
    <source>
        <dbReference type="ARBA" id="ARBA00022490"/>
    </source>
</evidence>
<comment type="catalytic activity">
    <reaction evidence="1 9">
        <text>(S)-4-amino-5-oxopentanoate = 5-aminolevulinate</text>
        <dbReference type="Rhea" id="RHEA:14265"/>
        <dbReference type="ChEBI" id="CHEBI:57501"/>
        <dbReference type="ChEBI" id="CHEBI:356416"/>
        <dbReference type="EC" id="5.4.3.8"/>
    </reaction>
</comment>
<dbReference type="FunFam" id="3.40.640.10:FF:000021">
    <property type="entry name" value="Glutamate-1-semialdehyde 2,1-aminomutase"/>
    <property type="match status" value="1"/>
</dbReference>
<dbReference type="InterPro" id="IPR004639">
    <property type="entry name" value="4pyrrol_synth_GluAld_NH2Trfase"/>
</dbReference>
<comment type="cofactor">
    <cofactor evidence="2 9">
        <name>pyridoxal 5'-phosphate</name>
        <dbReference type="ChEBI" id="CHEBI:597326"/>
    </cofactor>
</comment>
<evidence type="ECO:0000313" key="11">
    <source>
        <dbReference type="Proteomes" id="UP000533476"/>
    </source>
</evidence>
<dbReference type="GO" id="GO:0008483">
    <property type="term" value="F:transaminase activity"/>
    <property type="evidence" value="ECO:0007669"/>
    <property type="project" value="InterPro"/>
</dbReference>
<dbReference type="NCBIfam" id="NF000818">
    <property type="entry name" value="PRK00062.1"/>
    <property type="match status" value="1"/>
</dbReference>
<reference evidence="10 11" key="1">
    <citation type="submission" date="2020-04" db="EMBL/GenBank/DDBJ databases">
        <authorList>
            <person name="Zhang R."/>
            <person name="Schippers A."/>
        </authorList>
    </citation>
    <scope>NUCLEOTIDE SEQUENCE [LARGE SCALE GENOMIC DNA]</scope>
    <source>
        <strain evidence="10 11">DSM 109850</strain>
    </source>
</reference>
<dbReference type="Pfam" id="PF00202">
    <property type="entry name" value="Aminotran_3"/>
    <property type="match status" value="1"/>
</dbReference>
<keyword evidence="5 9" id="KW-0963">Cytoplasm</keyword>
<gene>
    <name evidence="9 10" type="primary">hemL</name>
    <name evidence="10" type="ORF">HIJ39_03930</name>
</gene>
<dbReference type="PANTHER" id="PTHR43713:SF1">
    <property type="entry name" value="GLUTAMATE-1-SEMIALDEHYDE 2,1-AMINOMUTASE 2"/>
    <property type="match status" value="1"/>
</dbReference>
<dbReference type="SUPFAM" id="SSF53383">
    <property type="entry name" value="PLP-dependent transferases"/>
    <property type="match status" value="1"/>
</dbReference>
<evidence type="ECO:0000256" key="9">
    <source>
        <dbReference type="HAMAP-Rule" id="MF_00375"/>
    </source>
</evidence>
<comment type="subcellular location">
    <subcellularLocation>
        <location evidence="9">Cytoplasm</location>
    </subcellularLocation>
</comment>
<evidence type="ECO:0000256" key="1">
    <source>
        <dbReference type="ARBA" id="ARBA00001579"/>
    </source>
</evidence>
<evidence type="ECO:0000256" key="4">
    <source>
        <dbReference type="ARBA" id="ARBA00008981"/>
    </source>
</evidence>
<keyword evidence="11" id="KW-1185">Reference proteome</keyword>
<evidence type="ECO:0000256" key="3">
    <source>
        <dbReference type="ARBA" id="ARBA00004819"/>
    </source>
</evidence>
<dbReference type="GO" id="GO:0005737">
    <property type="term" value="C:cytoplasm"/>
    <property type="evidence" value="ECO:0007669"/>
    <property type="project" value="UniProtKB-SubCell"/>
</dbReference>
<dbReference type="HAMAP" id="MF_00375">
    <property type="entry name" value="HemL_aminotrans_3"/>
    <property type="match status" value="1"/>
</dbReference>
<dbReference type="InterPro" id="IPR015424">
    <property type="entry name" value="PyrdxlP-dep_Trfase"/>
</dbReference>
<dbReference type="Gene3D" id="3.40.640.10">
    <property type="entry name" value="Type I PLP-dependent aspartate aminotransferase-like (Major domain)"/>
    <property type="match status" value="1"/>
</dbReference>
<keyword evidence="8 9" id="KW-0627">Porphyrin biosynthesis</keyword>
<keyword evidence="7 9" id="KW-0413">Isomerase</keyword>
<organism evidence="10 11">
    <name type="scientific">Sulfobacillus harzensis</name>
    <dbReference type="NCBI Taxonomy" id="2729629"/>
    <lineage>
        <taxon>Bacteria</taxon>
        <taxon>Bacillati</taxon>
        <taxon>Bacillota</taxon>
        <taxon>Clostridia</taxon>
        <taxon>Eubacteriales</taxon>
        <taxon>Clostridiales Family XVII. Incertae Sedis</taxon>
        <taxon>Sulfobacillus</taxon>
    </lineage>
</organism>
<comment type="caution">
    <text evidence="10">The sequence shown here is derived from an EMBL/GenBank/DDBJ whole genome shotgun (WGS) entry which is preliminary data.</text>
</comment>